<keyword evidence="3" id="KW-0378">Hydrolase</keyword>
<feature type="compositionally biased region" description="Polar residues" evidence="5">
    <location>
        <begin position="38"/>
        <end position="52"/>
    </location>
</feature>
<dbReference type="Gene3D" id="1.10.418.20">
    <property type="match status" value="1"/>
</dbReference>
<evidence type="ECO:0000313" key="7">
    <source>
        <dbReference type="EMBL" id="KAF7829365.1"/>
    </source>
</evidence>
<dbReference type="PANTHER" id="PTHR46915:SF2">
    <property type="entry name" value="UBIQUITIN-LIKE PROTEASE 4"/>
    <property type="match status" value="1"/>
</dbReference>
<accession>A0A834TVL4</accession>
<dbReference type="GO" id="GO:0006508">
    <property type="term" value="P:proteolysis"/>
    <property type="evidence" value="ECO:0007669"/>
    <property type="project" value="UniProtKB-KW"/>
</dbReference>
<dbReference type="Pfam" id="PF02902">
    <property type="entry name" value="Peptidase_C48"/>
    <property type="match status" value="1"/>
</dbReference>
<proteinExistence type="inferred from homology"/>
<organism evidence="7 8">
    <name type="scientific">Senna tora</name>
    <dbReference type="NCBI Taxonomy" id="362788"/>
    <lineage>
        <taxon>Eukaryota</taxon>
        <taxon>Viridiplantae</taxon>
        <taxon>Streptophyta</taxon>
        <taxon>Embryophyta</taxon>
        <taxon>Tracheophyta</taxon>
        <taxon>Spermatophyta</taxon>
        <taxon>Magnoliopsida</taxon>
        <taxon>eudicotyledons</taxon>
        <taxon>Gunneridae</taxon>
        <taxon>Pentapetalae</taxon>
        <taxon>rosids</taxon>
        <taxon>fabids</taxon>
        <taxon>Fabales</taxon>
        <taxon>Fabaceae</taxon>
        <taxon>Caesalpinioideae</taxon>
        <taxon>Cassia clade</taxon>
        <taxon>Senna</taxon>
    </lineage>
</organism>
<evidence type="ECO:0000256" key="3">
    <source>
        <dbReference type="ARBA" id="ARBA00022801"/>
    </source>
</evidence>
<feature type="compositionally biased region" description="Basic and acidic residues" evidence="5">
    <location>
        <begin position="108"/>
        <end position="120"/>
    </location>
</feature>
<dbReference type="EMBL" id="JAAIUW010000006">
    <property type="protein sequence ID" value="KAF7829365.1"/>
    <property type="molecule type" value="Genomic_DNA"/>
</dbReference>
<keyword evidence="4" id="KW-0788">Thiol protease</keyword>
<sequence>MEEAMKLPLNLDCHTSLSIQDDDDQPPPMLVLSPSSSKTTDSLGEPRQSSNMDPHGLQHLRDHELTESIQSKKHTLETMGGNLPDKGEKLRATIKRYEDELARRKLRLPQKEVDESEKPRQATASSIVGVSDGLKKENMLSQAPSESSFASCFYEKMEQDTPYRSGDALKTELSLLKHCGNQKMEHNGDSSQKGRKRDQSSSRQLPFQCASSLSKCDTSNDHKRRRTTSTRSLHNTEKNLSGCLPNMKDASQVIQLDDSRSRKGQAIVLDDEDETHHLKKTYQEGKLTECPKEAKIYYPSSDDPECVEICYADIDCLAPEGFLTSTIMNFYIRYLQQQASLTNRSISDYHFFNTYFYKKLKEAVSYKRSDRDTFFAKFRRWWKGVNLFQKALHWSLVIISFPDKKDESGPIILHLDSLRLHSSRSVCENIKSYLKEEWKYVDRECASSDIPIADKIWKNLSRRIEDKVLTVPQQKNEYDCGLFVLYFIERFIEEAPERLKKKDLNMVNHQLIPKLHMHKKHCVNHQPAPVPVPAPVFMQHSGLPIKKYINVLDNSWKKQGADFDGFEVTWLNLEH</sequence>
<dbReference type="GO" id="GO:0016926">
    <property type="term" value="P:protein desumoylation"/>
    <property type="evidence" value="ECO:0007669"/>
    <property type="project" value="UniProtKB-ARBA"/>
</dbReference>
<dbReference type="GO" id="GO:0008234">
    <property type="term" value="F:cysteine-type peptidase activity"/>
    <property type="evidence" value="ECO:0007669"/>
    <property type="project" value="UniProtKB-KW"/>
</dbReference>
<dbReference type="PANTHER" id="PTHR46915">
    <property type="entry name" value="UBIQUITIN-LIKE PROTEASE 4-RELATED"/>
    <property type="match status" value="1"/>
</dbReference>
<feature type="domain" description="Ubiquitin-like protease family profile" evidence="6">
    <location>
        <begin position="307"/>
        <end position="491"/>
    </location>
</feature>
<dbReference type="Proteomes" id="UP000634136">
    <property type="component" value="Unassembled WGS sequence"/>
</dbReference>
<dbReference type="AlphaFoldDB" id="A0A834TVL4"/>
<evidence type="ECO:0000256" key="4">
    <source>
        <dbReference type="ARBA" id="ARBA00022807"/>
    </source>
</evidence>
<dbReference type="Gene3D" id="3.30.310.130">
    <property type="entry name" value="Ubiquitin-related"/>
    <property type="match status" value="1"/>
</dbReference>
<dbReference type="InterPro" id="IPR003653">
    <property type="entry name" value="Peptidase_C48_C"/>
</dbReference>
<protein>
    <submittedName>
        <fullName evidence="7">Ubiquitin-like-specific protease 1D isoform X1</fullName>
    </submittedName>
</protein>
<dbReference type="OrthoDB" id="442460at2759"/>
<evidence type="ECO:0000256" key="1">
    <source>
        <dbReference type="ARBA" id="ARBA00005234"/>
    </source>
</evidence>
<comment type="caution">
    <text evidence="7">The sequence shown here is derived from an EMBL/GenBank/DDBJ whole genome shotgun (WGS) entry which is preliminary data.</text>
</comment>
<dbReference type="SUPFAM" id="SSF54001">
    <property type="entry name" value="Cysteine proteinases"/>
    <property type="match status" value="1"/>
</dbReference>
<feature type="region of interest" description="Disordered" evidence="5">
    <location>
        <begin position="182"/>
        <end position="241"/>
    </location>
</feature>
<feature type="compositionally biased region" description="Polar residues" evidence="5">
    <location>
        <begin position="201"/>
        <end position="217"/>
    </location>
</feature>
<evidence type="ECO:0000256" key="2">
    <source>
        <dbReference type="ARBA" id="ARBA00022670"/>
    </source>
</evidence>
<keyword evidence="8" id="KW-1185">Reference proteome</keyword>
<gene>
    <name evidence="7" type="ORF">G2W53_020529</name>
</gene>
<dbReference type="InterPro" id="IPR038765">
    <property type="entry name" value="Papain-like_cys_pep_sf"/>
</dbReference>
<feature type="region of interest" description="Disordered" evidence="5">
    <location>
        <begin position="16"/>
        <end position="67"/>
    </location>
</feature>
<evidence type="ECO:0000313" key="8">
    <source>
        <dbReference type="Proteomes" id="UP000634136"/>
    </source>
</evidence>
<reference evidence="7" key="1">
    <citation type="submission" date="2020-09" db="EMBL/GenBank/DDBJ databases">
        <title>Genome-Enabled Discovery of Anthraquinone Biosynthesis in Senna tora.</title>
        <authorList>
            <person name="Kang S.-H."/>
            <person name="Pandey R.P."/>
            <person name="Lee C.-M."/>
            <person name="Sim J.-S."/>
            <person name="Jeong J.-T."/>
            <person name="Choi B.-S."/>
            <person name="Jung M."/>
            <person name="Ginzburg D."/>
            <person name="Zhao K."/>
            <person name="Won S.Y."/>
            <person name="Oh T.-J."/>
            <person name="Yu Y."/>
            <person name="Kim N.-H."/>
            <person name="Lee O.R."/>
            <person name="Lee T.-H."/>
            <person name="Bashyal P."/>
            <person name="Kim T.-S."/>
            <person name="Lee W.-H."/>
            <person name="Kawkins C."/>
            <person name="Kim C.-K."/>
            <person name="Kim J.S."/>
            <person name="Ahn B.O."/>
            <person name="Rhee S.Y."/>
            <person name="Sohng J.K."/>
        </authorList>
    </citation>
    <scope>NUCLEOTIDE SEQUENCE</scope>
    <source>
        <tissue evidence="7">Leaf</tissue>
    </source>
</reference>
<keyword evidence="2 7" id="KW-0645">Protease</keyword>
<evidence type="ECO:0000259" key="6">
    <source>
        <dbReference type="PROSITE" id="PS50600"/>
    </source>
</evidence>
<comment type="similarity">
    <text evidence="1">Belongs to the peptidase C48 family.</text>
</comment>
<name>A0A834TVL4_9FABA</name>
<feature type="region of interest" description="Disordered" evidence="5">
    <location>
        <begin position="108"/>
        <end position="129"/>
    </location>
</feature>
<dbReference type="PROSITE" id="PS50600">
    <property type="entry name" value="ULP_PROTEASE"/>
    <property type="match status" value="1"/>
</dbReference>
<evidence type="ECO:0000256" key="5">
    <source>
        <dbReference type="SAM" id="MobiDB-lite"/>
    </source>
</evidence>